<dbReference type="GO" id="GO:0005886">
    <property type="term" value="C:plasma membrane"/>
    <property type="evidence" value="ECO:0007669"/>
    <property type="project" value="UniProtKB-SubCell"/>
</dbReference>
<dbReference type="EC" id="2.7.13.3" evidence="3"/>
<dbReference type="SMART" id="SM00387">
    <property type="entry name" value="HATPase_c"/>
    <property type="match status" value="1"/>
</dbReference>
<keyword evidence="9 12" id="KW-1133">Transmembrane helix</keyword>
<evidence type="ECO:0000256" key="9">
    <source>
        <dbReference type="ARBA" id="ARBA00022989"/>
    </source>
</evidence>
<sequence>MKKFWNKWKQTTGFMLPRLKWNSLFILIAATTTVIAVIAMLLIVYVMNHRFDASIDRTLQQNNMQITDNVATSIDSYLAEMISVSDTISKLLGGNNVNSVFQNYHFMLRDDIDTIAVFDEQGKLVMKTDQRPLKQHVDVKQQAWFRSVAPGSRIYTLTEPHVQRLYEQEYRWVISLSKGIEWEDENGKHRGVMLVDMNFNNMKELCSKEIGENGYLYIVGANNKLIYHPRQQMIYAGITDSSVPIACNLTEGSIIVPQDDGGRLLVTVKKLKSTDWKIVGVCSMNGLLTFDGELRNFITLVVVCAAIVIIVLSVSVSFLISNPLRRLMYLMGRVEAGELSTFSTIRSVYEVNQLSTSFNQMVYKIKQLMEQVIQEQKQLRKSEMNTLHAQINPHFLYNTLDSIVWMAESGDQQSVVKMITALAQFFRLSLSGGSHTISVADELSHVENYLVIQKMRYDDQFSYTITADDKVKNCKTLKIMLQPIVENAIIHGVGNLPYPGAIDIFAEIENGKLVYTVRDNGFGMKPEKLEHILDSNSSSKSRVGVKNVHQRIQLMYGNDFGLQFKSELDEGTEVRIVLPLIET</sequence>
<evidence type="ECO:0000256" key="7">
    <source>
        <dbReference type="ARBA" id="ARBA00022692"/>
    </source>
</evidence>
<dbReference type="GO" id="GO:0000155">
    <property type="term" value="F:phosphorelay sensor kinase activity"/>
    <property type="evidence" value="ECO:0007669"/>
    <property type="project" value="InterPro"/>
</dbReference>
<dbReference type="Gene3D" id="6.10.340.10">
    <property type="match status" value="1"/>
</dbReference>
<dbReference type="InterPro" id="IPR003594">
    <property type="entry name" value="HATPase_dom"/>
</dbReference>
<evidence type="ECO:0000256" key="10">
    <source>
        <dbReference type="ARBA" id="ARBA00023012"/>
    </source>
</evidence>
<evidence type="ECO:0000259" key="14">
    <source>
        <dbReference type="PROSITE" id="PS50885"/>
    </source>
</evidence>
<dbReference type="SUPFAM" id="SSF158472">
    <property type="entry name" value="HAMP domain-like"/>
    <property type="match status" value="1"/>
</dbReference>
<evidence type="ECO:0000256" key="4">
    <source>
        <dbReference type="ARBA" id="ARBA00022475"/>
    </source>
</evidence>
<dbReference type="InterPro" id="IPR050640">
    <property type="entry name" value="Bact_2-comp_sensor_kinase"/>
</dbReference>
<dbReference type="Pfam" id="PF02518">
    <property type="entry name" value="HATPase_c"/>
    <property type="match status" value="1"/>
</dbReference>
<dbReference type="InterPro" id="IPR010559">
    <property type="entry name" value="Sig_transdc_His_kin_internal"/>
</dbReference>
<dbReference type="Gene3D" id="3.30.565.10">
    <property type="entry name" value="Histidine kinase-like ATPase, C-terminal domain"/>
    <property type="match status" value="1"/>
</dbReference>
<keyword evidence="4" id="KW-1003">Cell membrane</keyword>
<dbReference type="PROSITE" id="PS50885">
    <property type="entry name" value="HAMP"/>
    <property type="match status" value="1"/>
</dbReference>
<evidence type="ECO:0000313" key="16">
    <source>
        <dbReference type="Proteomes" id="UP000199158"/>
    </source>
</evidence>
<protein>
    <recommendedName>
        <fullName evidence="3">histidine kinase</fullName>
        <ecNumber evidence="3">2.7.13.3</ecNumber>
    </recommendedName>
</protein>
<dbReference type="Pfam" id="PF00672">
    <property type="entry name" value="HAMP"/>
    <property type="match status" value="1"/>
</dbReference>
<feature type="domain" description="Histidine kinase" evidence="13">
    <location>
        <begin position="477"/>
        <end position="582"/>
    </location>
</feature>
<keyword evidence="5" id="KW-0597">Phosphoprotein</keyword>
<dbReference type="RefSeq" id="WP_162840752.1">
    <property type="nucleotide sequence ID" value="NZ_FOCG01000001.1"/>
</dbReference>
<dbReference type="InterPro" id="IPR005467">
    <property type="entry name" value="His_kinase_dom"/>
</dbReference>
<evidence type="ECO:0000256" key="6">
    <source>
        <dbReference type="ARBA" id="ARBA00022679"/>
    </source>
</evidence>
<dbReference type="EMBL" id="FOCG01000001">
    <property type="protein sequence ID" value="SEM47490.1"/>
    <property type="molecule type" value="Genomic_DNA"/>
</dbReference>
<dbReference type="Pfam" id="PF02743">
    <property type="entry name" value="dCache_1"/>
    <property type="match status" value="1"/>
</dbReference>
<dbReference type="SUPFAM" id="SSF55874">
    <property type="entry name" value="ATPase domain of HSP90 chaperone/DNA topoisomerase II/histidine kinase"/>
    <property type="match status" value="1"/>
</dbReference>
<comment type="subcellular location">
    <subcellularLocation>
        <location evidence="2">Cell membrane</location>
        <topology evidence="2">Multi-pass membrane protein</topology>
    </subcellularLocation>
</comment>
<keyword evidence="6" id="KW-0808">Transferase</keyword>
<evidence type="ECO:0000256" key="1">
    <source>
        <dbReference type="ARBA" id="ARBA00000085"/>
    </source>
</evidence>
<dbReference type="CDD" id="cd06225">
    <property type="entry name" value="HAMP"/>
    <property type="match status" value="1"/>
</dbReference>
<evidence type="ECO:0000256" key="2">
    <source>
        <dbReference type="ARBA" id="ARBA00004651"/>
    </source>
</evidence>
<dbReference type="InterPro" id="IPR003660">
    <property type="entry name" value="HAMP_dom"/>
</dbReference>
<keyword evidence="11 12" id="KW-0472">Membrane</keyword>
<feature type="transmembrane region" description="Helical" evidence="12">
    <location>
        <begin position="21"/>
        <end position="47"/>
    </location>
</feature>
<gene>
    <name evidence="15" type="ORF">SAMN05216180_0138</name>
</gene>
<comment type="catalytic activity">
    <reaction evidence="1">
        <text>ATP + protein L-histidine = ADP + protein N-phospho-L-histidine.</text>
        <dbReference type="EC" id="2.7.13.3"/>
    </reaction>
</comment>
<evidence type="ECO:0000256" key="12">
    <source>
        <dbReference type="SAM" id="Phobius"/>
    </source>
</evidence>
<keyword evidence="16" id="KW-1185">Reference proteome</keyword>
<dbReference type="Pfam" id="PF06580">
    <property type="entry name" value="His_kinase"/>
    <property type="match status" value="1"/>
</dbReference>
<keyword evidence="8 15" id="KW-0418">Kinase</keyword>
<dbReference type="SMART" id="SM00304">
    <property type="entry name" value="HAMP"/>
    <property type="match status" value="1"/>
</dbReference>
<dbReference type="PANTHER" id="PTHR34220:SF7">
    <property type="entry name" value="SENSOR HISTIDINE KINASE YPDA"/>
    <property type="match status" value="1"/>
</dbReference>
<dbReference type="CDD" id="cd18773">
    <property type="entry name" value="PDC1_HK_sensor"/>
    <property type="match status" value="1"/>
</dbReference>
<reference evidence="15 16" key="1">
    <citation type="submission" date="2016-10" db="EMBL/GenBank/DDBJ databases">
        <authorList>
            <person name="de Groot N.N."/>
        </authorList>
    </citation>
    <scope>NUCLEOTIDE SEQUENCE [LARGE SCALE GENOMIC DNA]</scope>
    <source>
        <strain evidence="15 16">CGMCC 1.5070</strain>
    </source>
</reference>
<dbReference type="AlphaFoldDB" id="A0A1H7YN03"/>
<keyword evidence="7 12" id="KW-0812">Transmembrane</keyword>
<dbReference type="InterPro" id="IPR036890">
    <property type="entry name" value="HATPase_C_sf"/>
</dbReference>
<dbReference type="PANTHER" id="PTHR34220">
    <property type="entry name" value="SENSOR HISTIDINE KINASE YPDA"/>
    <property type="match status" value="1"/>
</dbReference>
<dbReference type="CDD" id="cd18774">
    <property type="entry name" value="PDC2_HK_sensor"/>
    <property type="match status" value="1"/>
</dbReference>
<dbReference type="PROSITE" id="PS50109">
    <property type="entry name" value="HIS_KIN"/>
    <property type="match status" value="1"/>
</dbReference>
<name>A0A1H7YN03_9FIRM</name>
<feature type="domain" description="HAMP" evidence="14">
    <location>
        <begin position="318"/>
        <end position="370"/>
    </location>
</feature>
<dbReference type="Gene3D" id="3.30.450.20">
    <property type="entry name" value="PAS domain"/>
    <property type="match status" value="2"/>
</dbReference>
<dbReference type="InterPro" id="IPR033479">
    <property type="entry name" value="dCache_1"/>
</dbReference>
<evidence type="ECO:0000256" key="8">
    <source>
        <dbReference type="ARBA" id="ARBA00022777"/>
    </source>
</evidence>
<proteinExistence type="predicted"/>
<feature type="transmembrane region" description="Helical" evidence="12">
    <location>
        <begin position="297"/>
        <end position="320"/>
    </location>
</feature>
<accession>A0A1H7YN03</accession>
<keyword evidence="10" id="KW-0902">Two-component regulatory system</keyword>
<dbReference type="STRING" id="474960.SAMN05216180_0138"/>
<evidence type="ECO:0000256" key="11">
    <source>
        <dbReference type="ARBA" id="ARBA00023136"/>
    </source>
</evidence>
<dbReference type="Proteomes" id="UP000199158">
    <property type="component" value="Unassembled WGS sequence"/>
</dbReference>
<evidence type="ECO:0000313" key="15">
    <source>
        <dbReference type="EMBL" id="SEM47490.1"/>
    </source>
</evidence>
<organism evidence="15 16">
    <name type="scientific">Hydrogenoanaerobacterium saccharovorans</name>
    <dbReference type="NCBI Taxonomy" id="474960"/>
    <lineage>
        <taxon>Bacteria</taxon>
        <taxon>Bacillati</taxon>
        <taxon>Bacillota</taxon>
        <taxon>Clostridia</taxon>
        <taxon>Eubacteriales</taxon>
        <taxon>Oscillospiraceae</taxon>
        <taxon>Hydrogenoanaerobacterium</taxon>
    </lineage>
</organism>
<evidence type="ECO:0000256" key="3">
    <source>
        <dbReference type="ARBA" id="ARBA00012438"/>
    </source>
</evidence>
<evidence type="ECO:0000259" key="13">
    <source>
        <dbReference type="PROSITE" id="PS50109"/>
    </source>
</evidence>
<evidence type="ECO:0000256" key="5">
    <source>
        <dbReference type="ARBA" id="ARBA00022553"/>
    </source>
</evidence>